<name>A0AAN0S7H8_9ENTR</name>
<feature type="signal peptide" evidence="1">
    <location>
        <begin position="1"/>
        <end position="22"/>
    </location>
</feature>
<dbReference type="AlphaFoldDB" id="A0AAN0S7H8"/>
<gene>
    <name evidence="2" type="ORF">LH23_20170</name>
</gene>
<dbReference type="EMBL" id="CP009458">
    <property type="protein sequence ID" value="AIR62881.1"/>
    <property type="molecule type" value="Genomic_DNA"/>
</dbReference>
<dbReference type="Proteomes" id="UP000029516">
    <property type="component" value="Chromosome"/>
</dbReference>
<evidence type="ECO:0000313" key="2">
    <source>
        <dbReference type="EMBL" id="AIR62881.1"/>
    </source>
</evidence>
<evidence type="ECO:0000256" key="1">
    <source>
        <dbReference type="SAM" id="SignalP"/>
    </source>
</evidence>
<dbReference type="KEGG" id="cem:LH23_20170"/>
<organism evidence="2 3">
    <name type="scientific">Cedecea neteri</name>
    <dbReference type="NCBI Taxonomy" id="158822"/>
    <lineage>
        <taxon>Bacteria</taxon>
        <taxon>Pseudomonadati</taxon>
        <taxon>Pseudomonadota</taxon>
        <taxon>Gammaproteobacteria</taxon>
        <taxon>Enterobacterales</taxon>
        <taxon>Enterobacteriaceae</taxon>
        <taxon>Cedecea</taxon>
    </lineage>
</organism>
<reference evidence="2 3" key="1">
    <citation type="submission" date="2014-09" db="EMBL/GenBank/DDBJ databases">
        <authorList>
            <person name="Chan K.-G."/>
        </authorList>
    </citation>
    <scope>NUCLEOTIDE SEQUENCE [LARGE SCALE GENOMIC DNA]</scope>
    <source>
        <strain evidence="2 3">M006</strain>
    </source>
</reference>
<proteinExistence type="predicted"/>
<accession>A0AAN0S7H8</accession>
<dbReference type="RefSeq" id="WP_039294906.1">
    <property type="nucleotide sequence ID" value="NZ_CP009458.1"/>
</dbReference>
<sequence length="177" mass="20308">MKRYLQVFLLLWLSALSSATHAADWLSWHKVGDATLTWGPFTVYTSQLRTPDGRYQGLTQDQALIITYKRDIDRQALVDATREQWQAQGILASEPRSEAWLRMLQTLWPDVSADTQLAFVLTDGQGQFWYRASAAQKSFTPLGPRQTADFSRRFLAIWLGPRTQYPELRQQLTGGEK</sequence>
<protein>
    <submittedName>
        <fullName evidence="2">Periplasmic protein</fullName>
    </submittedName>
</protein>
<feature type="chain" id="PRO_5042853454" evidence="1">
    <location>
        <begin position="23"/>
        <end position="177"/>
    </location>
</feature>
<keyword evidence="1" id="KW-0732">Signal</keyword>
<evidence type="ECO:0000313" key="3">
    <source>
        <dbReference type="Proteomes" id="UP000029516"/>
    </source>
</evidence>